<dbReference type="Pfam" id="PF12005">
    <property type="entry name" value="DUF3499"/>
    <property type="match status" value="1"/>
</dbReference>
<sequence length="59" mass="6095">MVHIHQDLIDAGPTPDDLDALARAVREAGRPAPAPLAPVAAPVASEPRRGHLRVVASDG</sequence>
<dbReference type="InterPro" id="IPR021888">
    <property type="entry name" value="DUF3499"/>
</dbReference>
<evidence type="ECO:0000313" key="2">
    <source>
        <dbReference type="Proteomes" id="UP001157125"/>
    </source>
</evidence>
<accession>A0ABQ6IGE4</accession>
<dbReference type="Proteomes" id="UP001157125">
    <property type="component" value="Unassembled WGS sequence"/>
</dbReference>
<evidence type="ECO:0000313" key="1">
    <source>
        <dbReference type="EMBL" id="GMA36501.1"/>
    </source>
</evidence>
<organism evidence="1 2">
    <name type="scientific">Demequina litorisediminis</name>
    <dbReference type="NCBI Taxonomy" id="1849022"/>
    <lineage>
        <taxon>Bacteria</taxon>
        <taxon>Bacillati</taxon>
        <taxon>Actinomycetota</taxon>
        <taxon>Actinomycetes</taxon>
        <taxon>Micrococcales</taxon>
        <taxon>Demequinaceae</taxon>
        <taxon>Demequina</taxon>
    </lineage>
</organism>
<dbReference type="RefSeq" id="WP_348523605.1">
    <property type="nucleotide sequence ID" value="NZ_BSUN01000001.1"/>
</dbReference>
<protein>
    <submittedName>
        <fullName evidence="1">Uncharacterized protein</fullName>
    </submittedName>
</protein>
<proteinExistence type="predicted"/>
<comment type="caution">
    <text evidence="1">The sequence shown here is derived from an EMBL/GenBank/DDBJ whole genome shotgun (WGS) entry which is preliminary data.</text>
</comment>
<name>A0ABQ6IGE4_9MICO</name>
<gene>
    <name evidence="1" type="ORF">GCM10025876_27050</name>
</gene>
<dbReference type="EMBL" id="BSUN01000001">
    <property type="protein sequence ID" value="GMA36501.1"/>
    <property type="molecule type" value="Genomic_DNA"/>
</dbReference>
<reference evidence="2" key="1">
    <citation type="journal article" date="2019" name="Int. J. Syst. Evol. Microbiol.">
        <title>The Global Catalogue of Microorganisms (GCM) 10K type strain sequencing project: providing services to taxonomists for standard genome sequencing and annotation.</title>
        <authorList>
            <consortium name="The Broad Institute Genomics Platform"/>
            <consortium name="The Broad Institute Genome Sequencing Center for Infectious Disease"/>
            <person name="Wu L."/>
            <person name="Ma J."/>
        </authorList>
    </citation>
    <scope>NUCLEOTIDE SEQUENCE [LARGE SCALE GENOMIC DNA]</scope>
    <source>
        <strain evidence="2">NBRC 112299</strain>
    </source>
</reference>
<keyword evidence="2" id="KW-1185">Reference proteome</keyword>